<keyword evidence="2" id="KW-0698">rRNA processing</keyword>
<gene>
    <name evidence="11" type="ORF">BOW53_10300</name>
</gene>
<evidence type="ECO:0000256" key="5">
    <source>
        <dbReference type="ARBA" id="ARBA00036184"/>
    </source>
</evidence>
<evidence type="ECO:0000313" key="11">
    <source>
        <dbReference type="EMBL" id="OOZ39757.1"/>
    </source>
</evidence>
<comment type="catalytic activity">
    <reaction evidence="5">
        <text>uridine(32) in tRNA = pseudouridine(32) in tRNA</text>
        <dbReference type="Rhea" id="RHEA:42544"/>
        <dbReference type="Rhea" id="RHEA-COMP:10107"/>
        <dbReference type="Rhea" id="RHEA-COMP:10108"/>
        <dbReference type="ChEBI" id="CHEBI:65314"/>
        <dbReference type="ChEBI" id="CHEBI:65315"/>
        <dbReference type="EC" id="5.4.99.28"/>
    </reaction>
</comment>
<sequence>MQLTPTIIHVDTDIIVIEKPTMLLSVPGRGEDKQDCVVSRLAIDYPEALIVHRLDWETSGLMVLARNREAHRELSRQFQDREVEKQYISIVYGSPPEDHGSIDLPLRCDWPNRPRQMVDHKQGKAALTHWRVLSRDNDRSRIELTPVTGRSHQLRVHLLSIDNPILGDQLYAHEEALQMANRLMLHATSLSFRHPCNRSLLSFDSPPF</sequence>
<dbReference type="GO" id="GO:0160151">
    <property type="term" value="F:tRNA pseudouridine(32) synthase activity"/>
    <property type="evidence" value="ECO:0007669"/>
    <property type="project" value="UniProtKB-EC"/>
</dbReference>
<dbReference type="InterPro" id="IPR050188">
    <property type="entry name" value="RluA_PseudoU_synthase"/>
</dbReference>
<feature type="domain" description="Pseudouridine synthase RsuA/RluA-like" evidence="10">
    <location>
        <begin position="13"/>
        <end position="159"/>
    </location>
</feature>
<dbReference type="CDD" id="cd02869">
    <property type="entry name" value="PseudoU_synth_RluA_like"/>
    <property type="match status" value="1"/>
</dbReference>
<dbReference type="EC" id="5.4.99.-" evidence="9"/>
<comment type="similarity">
    <text evidence="1 9">Belongs to the pseudouridine synthase RluA family.</text>
</comment>
<dbReference type="PANTHER" id="PTHR21600">
    <property type="entry name" value="MITOCHONDRIAL RNA PSEUDOURIDINE SYNTHASE"/>
    <property type="match status" value="1"/>
</dbReference>
<evidence type="ECO:0000259" key="10">
    <source>
        <dbReference type="Pfam" id="PF00849"/>
    </source>
</evidence>
<dbReference type="Proteomes" id="UP000191110">
    <property type="component" value="Unassembled WGS sequence"/>
</dbReference>
<evidence type="ECO:0000313" key="12">
    <source>
        <dbReference type="Proteomes" id="UP000191110"/>
    </source>
</evidence>
<dbReference type="OrthoDB" id="9807829at2"/>
<proteinExistence type="inferred from homology"/>
<accession>A0A1T2L3T1</accession>
<keyword evidence="3" id="KW-0819">tRNA processing</keyword>
<reference evidence="11 12" key="1">
    <citation type="submission" date="2016-11" db="EMBL/GenBank/DDBJ databases">
        <title>Mixed transmission modes and dynamic genome evolution in an obligate animal-bacterial symbiosis.</title>
        <authorList>
            <person name="Russell S.L."/>
            <person name="Corbett-Detig R.B."/>
            <person name="Cavanaugh C.M."/>
        </authorList>
    </citation>
    <scope>NUCLEOTIDE SEQUENCE [LARGE SCALE GENOMIC DNA]</scope>
    <source>
        <strain evidence="11">Sveles-Q1</strain>
    </source>
</reference>
<dbReference type="RefSeq" id="WP_078483999.1">
    <property type="nucleotide sequence ID" value="NZ_MPRL01000042.1"/>
</dbReference>
<evidence type="ECO:0000256" key="8">
    <source>
        <dbReference type="PIRSR" id="PIRSR606225-1"/>
    </source>
</evidence>
<comment type="catalytic activity">
    <reaction evidence="9">
        <text>a uridine in RNA = a pseudouridine in RNA</text>
        <dbReference type="Rhea" id="RHEA:48348"/>
        <dbReference type="Rhea" id="RHEA-COMP:12068"/>
        <dbReference type="Rhea" id="RHEA-COMP:12069"/>
        <dbReference type="ChEBI" id="CHEBI:65314"/>
        <dbReference type="ChEBI" id="CHEBI:65315"/>
    </reaction>
</comment>
<keyword evidence="12" id="KW-1185">Reference proteome</keyword>
<comment type="function">
    <text evidence="7">Dual specificity enzyme that catalyzes the synthesis of pseudouridine from uracil-746 in 23S ribosomal RNA and from uracil-32 in the anticodon stem and loop of transfer RNAs.</text>
</comment>
<evidence type="ECO:0000256" key="2">
    <source>
        <dbReference type="ARBA" id="ARBA00022552"/>
    </source>
</evidence>
<evidence type="ECO:0000256" key="3">
    <source>
        <dbReference type="ARBA" id="ARBA00022694"/>
    </source>
</evidence>
<keyword evidence="4 9" id="KW-0413">Isomerase</keyword>
<dbReference type="NCBIfam" id="TIGR00005">
    <property type="entry name" value="rluA_subfam"/>
    <property type="match status" value="1"/>
</dbReference>
<dbReference type="Pfam" id="PF00849">
    <property type="entry name" value="PseudoU_synth_2"/>
    <property type="match status" value="1"/>
</dbReference>
<dbReference type="PROSITE" id="PS01129">
    <property type="entry name" value="PSI_RLU"/>
    <property type="match status" value="1"/>
</dbReference>
<dbReference type="SUPFAM" id="SSF55120">
    <property type="entry name" value="Pseudouridine synthase"/>
    <property type="match status" value="1"/>
</dbReference>
<dbReference type="PANTHER" id="PTHR21600:SF91">
    <property type="entry name" value="DUAL-SPECIFICITY RNA PSEUDOURIDINE SYNTHASE RLUA"/>
    <property type="match status" value="1"/>
</dbReference>
<dbReference type="GO" id="GO:0160142">
    <property type="term" value="F:23S rRNA pseudouridine(746) synthase activity"/>
    <property type="evidence" value="ECO:0007669"/>
    <property type="project" value="UniProtKB-EC"/>
</dbReference>
<comment type="caution">
    <text evidence="11">The sequence shown here is derived from an EMBL/GenBank/DDBJ whole genome shotgun (WGS) entry which is preliminary data.</text>
</comment>
<evidence type="ECO:0000256" key="9">
    <source>
        <dbReference type="RuleBase" id="RU362028"/>
    </source>
</evidence>
<evidence type="ECO:0000256" key="4">
    <source>
        <dbReference type="ARBA" id="ARBA00023235"/>
    </source>
</evidence>
<evidence type="ECO:0000256" key="6">
    <source>
        <dbReference type="ARBA" id="ARBA00036916"/>
    </source>
</evidence>
<dbReference type="Gene3D" id="3.30.2350.10">
    <property type="entry name" value="Pseudouridine synthase"/>
    <property type="match status" value="1"/>
</dbReference>
<dbReference type="InterPro" id="IPR006224">
    <property type="entry name" value="PsdUridine_synth_RluA-like_CS"/>
</dbReference>
<dbReference type="InterPro" id="IPR006225">
    <property type="entry name" value="PsdUridine_synth_RluC/D"/>
</dbReference>
<dbReference type="EMBL" id="MPRL01000042">
    <property type="protein sequence ID" value="OOZ39757.1"/>
    <property type="molecule type" value="Genomic_DNA"/>
</dbReference>
<comment type="function">
    <text evidence="9">Responsible for synthesis of pseudouridine from uracil.</text>
</comment>
<comment type="catalytic activity">
    <reaction evidence="6">
        <text>uridine(746) in 23S rRNA = pseudouridine(746) in 23S rRNA</text>
        <dbReference type="Rhea" id="RHEA:42548"/>
        <dbReference type="Rhea" id="RHEA-COMP:10109"/>
        <dbReference type="Rhea" id="RHEA-COMP:10110"/>
        <dbReference type="ChEBI" id="CHEBI:65314"/>
        <dbReference type="ChEBI" id="CHEBI:65315"/>
        <dbReference type="EC" id="5.4.99.29"/>
    </reaction>
</comment>
<evidence type="ECO:0000256" key="7">
    <source>
        <dbReference type="ARBA" id="ARBA00037305"/>
    </source>
</evidence>
<protein>
    <recommendedName>
        <fullName evidence="9">Pseudouridine synthase</fullName>
        <ecNumber evidence="9">5.4.99.-</ecNumber>
    </recommendedName>
</protein>
<dbReference type="InterPro" id="IPR020103">
    <property type="entry name" value="PsdUridine_synth_cat_dom_sf"/>
</dbReference>
<evidence type="ECO:0000256" key="1">
    <source>
        <dbReference type="ARBA" id="ARBA00010876"/>
    </source>
</evidence>
<dbReference type="AlphaFoldDB" id="A0A1T2L3T1"/>
<feature type="active site" evidence="8">
    <location>
        <position position="55"/>
    </location>
</feature>
<dbReference type="InterPro" id="IPR006145">
    <property type="entry name" value="PsdUridine_synth_RsuA/RluA"/>
</dbReference>
<name>A0A1T2L3T1_9GAMM</name>
<dbReference type="GO" id="GO:0008033">
    <property type="term" value="P:tRNA processing"/>
    <property type="evidence" value="ECO:0007669"/>
    <property type="project" value="UniProtKB-KW"/>
</dbReference>
<dbReference type="GO" id="GO:0000455">
    <property type="term" value="P:enzyme-directed rRNA pseudouridine synthesis"/>
    <property type="evidence" value="ECO:0007669"/>
    <property type="project" value="TreeGrafter"/>
</dbReference>
<dbReference type="GO" id="GO:0003723">
    <property type="term" value="F:RNA binding"/>
    <property type="evidence" value="ECO:0007669"/>
    <property type="project" value="InterPro"/>
</dbReference>
<organism evidence="11 12">
    <name type="scientific">Solemya pervernicosa gill symbiont</name>
    <dbReference type="NCBI Taxonomy" id="642797"/>
    <lineage>
        <taxon>Bacteria</taxon>
        <taxon>Pseudomonadati</taxon>
        <taxon>Pseudomonadota</taxon>
        <taxon>Gammaproteobacteria</taxon>
        <taxon>sulfur-oxidizing symbionts</taxon>
    </lineage>
</organism>